<dbReference type="OrthoDB" id="2013972at2759"/>
<evidence type="ECO:0008006" key="4">
    <source>
        <dbReference type="Google" id="ProtNLM"/>
    </source>
</evidence>
<dbReference type="Pfam" id="PF13489">
    <property type="entry name" value="Methyltransf_23"/>
    <property type="match status" value="1"/>
</dbReference>
<dbReference type="InParanoid" id="G4TVQ9"/>
<feature type="compositionally biased region" description="Low complexity" evidence="1">
    <location>
        <begin position="67"/>
        <end position="85"/>
    </location>
</feature>
<feature type="region of interest" description="Disordered" evidence="1">
    <location>
        <begin position="380"/>
        <end position="403"/>
    </location>
</feature>
<dbReference type="EMBL" id="CAFZ01000444">
    <property type="protein sequence ID" value="CCA75402.1"/>
    <property type="molecule type" value="Genomic_DNA"/>
</dbReference>
<sequence length="447" mass="50412">MAEELTNEVRMWTVREPYHILCSDDEGETVDENGAPVRAKRKIRPTRRVPAYFQNFLRECDRPGMHGSSASSTTQTSTPSTSGGTEYPKKTRLFNTQNMEYFLPSGCGNGAWLVDMAYEFPHVDFLGVDLIPCPAADAPSNVSFEIDDINHGLEHFAGKFDLVHARMISFGIKNYRKTMEEISRCVKPGGLVILMEADMELLGVDRMTVLPMALTEREMLDARAEARISGPIPGLSNDDEDETSGVEMRGSWLQRLLYEMRYATRLNGSDFTCAEDAVDEGLWRMHIFDPDTCGASSLYIPITPWPQMRDQALSQQLKYAGSLMRQDIYNALRATQPLFRKHGVSQAVIDQWVAAADYDLMAETFRAWVRFRIAWGRRRSSTSLSNSPPLASFPQDEKEKDTVPNHQVEVYQTLQESMIAKALRMSSRVSKPIPFLAQLAQGKNISL</sequence>
<dbReference type="CDD" id="cd02440">
    <property type="entry name" value="AdoMet_MTases"/>
    <property type="match status" value="1"/>
</dbReference>
<dbReference type="InterPro" id="IPR029063">
    <property type="entry name" value="SAM-dependent_MTases_sf"/>
</dbReference>
<comment type="caution">
    <text evidence="2">The sequence shown here is derived from an EMBL/GenBank/DDBJ whole genome shotgun (WGS) entry which is preliminary data.</text>
</comment>
<evidence type="ECO:0000256" key="1">
    <source>
        <dbReference type="SAM" id="MobiDB-lite"/>
    </source>
</evidence>
<name>G4TVQ9_SERID</name>
<accession>G4TVQ9</accession>
<evidence type="ECO:0000313" key="3">
    <source>
        <dbReference type="Proteomes" id="UP000007148"/>
    </source>
</evidence>
<feature type="region of interest" description="Disordered" evidence="1">
    <location>
        <begin position="63"/>
        <end position="89"/>
    </location>
</feature>
<dbReference type="Proteomes" id="UP000007148">
    <property type="component" value="Unassembled WGS sequence"/>
</dbReference>
<dbReference type="AlphaFoldDB" id="G4TVQ9"/>
<proteinExistence type="predicted"/>
<gene>
    <name evidence="2" type="ORF">PIIN_09385</name>
</gene>
<evidence type="ECO:0000313" key="2">
    <source>
        <dbReference type="EMBL" id="CCA75402.1"/>
    </source>
</evidence>
<organism evidence="2 3">
    <name type="scientific">Serendipita indica (strain DSM 11827)</name>
    <name type="common">Root endophyte fungus</name>
    <name type="synonym">Piriformospora indica</name>
    <dbReference type="NCBI Taxonomy" id="1109443"/>
    <lineage>
        <taxon>Eukaryota</taxon>
        <taxon>Fungi</taxon>
        <taxon>Dikarya</taxon>
        <taxon>Basidiomycota</taxon>
        <taxon>Agaricomycotina</taxon>
        <taxon>Agaricomycetes</taxon>
        <taxon>Sebacinales</taxon>
        <taxon>Serendipitaceae</taxon>
        <taxon>Serendipita</taxon>
    </lineage>
</organism>
<dbReference type="SUPFAM" id="SSF53335">
    <property type="entry name" value="S-adenosyl-L-methionine-dependent methyltransferases"/>
    <property type="match status" value="1"/>
</dbReference>
<dbReference type="eggNOG" id="ENOG502S6PS">
    <property type="taxonomic scope" value="Eukaryota"/>
</dbReference>
<protein>
    <recommendedName>
        <fullName evidence="4">Methyltransferase domain-containing protein</fullName>
    </recommendedName>
</protein>
<keyword evidence="3" id="KW-1185">Reference proteome</keyword>
<dbReference type="Gene3D" id="3.40.50.150">
    <property type="entry name" value="Vaccinia Virus protein VP39"/>
    <property type="match status" value="1"/>
</dbReference>
<reference evidence="2 3" key="1">
    <citation type="journal article" date="2011" name="PLoS Pathog.">
        <title>Endophytic Life Strategies Decoded by Genome and Transcriptome Analyses of the Mutualistic Root Symbiont Piriformospora indica.</title>
        <authorList>
            <person name="Zuccaro A."/>
            <person name="Lahrmann U."/>
            <person name="Guldener U."/>
            <person name="Langen G."/>
            <person name="Pfiffi S."/>
            <person name="Biedenkopf D."/>
            <person name="Wong P."/>
            <person name="Samans B."/>
            <person name="Grimm C."/>
            <person name="Basiewicz M."/>
            <person name="Murat C."/>
            <person name="Martin F."/>
            <person name="Kogel K.H."/>
        </authorList>
    </citation>
    <scope>NUCLEOTIDE SEQUENCE [LARGE SCALE GENOMIC DNA]</scope>
    <source>
        <strain evidence="2 3">DSM 11827</strain>
    </source>
</reference>
<dbReference type="HOGENOM" id="CLU_010595_5_0_1"/>